<dbReference type="CDD" id="cd14066">
    <property type="entry name" value="STKc_IRAK"/>
    <property type="match status" value="1"/>
</dbReference>
<keyword evidence="6" id="KW-1003">Cell membrane</keyword>
<evidence type="ECO:0000256" key="6">
    <source>
        <dbReference type="ARBA" id="ARBA00022475"/>
    </source>
</evidence>
<evidence type="ECO:0000256" key="8">
    <source>
        <dbReference type="ARBA" id="ARBA00022553"/>
    </source>
</evidence>
<keyword evidence="17 24" id="KW-1133">Transmembrane helix</keyword>
<dbReference type="EC" id="2.7.11.1" evidence="5"/>
<accession>A0A068UAV4</accession>
<evidence type="ECO:0000256" key="11">
    <source>
        <dbReference type="ARBA" id="ARBA00022692"/>
    </source>
</evidence>
<keyword evidence="9" id="KW-0433">Leucine-rich repeat</keyword>
<feature type="binding site" evidence="23">
    <location>
        <position position="564"/>
    </location>
    <ligand>
        <name>ATP</name>
        <dbReference type="ChEBI" id="CHEBI:30616"/>
    </ligand>
</feature>
<proteinExistence type="inferred from homology"/>
<dbReference type="Pfam" id="PF00560">
    <property type="entry name" value="LRR_1"/>
    <property type="match status" value="2"/>
</dbReference>
<comment type="catalytic activity">
    <reaction evidence="21">
        <text>L-threonyl-[protein] + ATP = O-phospho-L-threonyl-[protein] + ADP + H(+)</text>
        <dbReference type="Rhea" id="RHEA:46608"/>
        <dbReference type="Rhea" id="RHEA-COMP:11060"/>
        <dbReference type="Rhea" id="RHEA-COMP:11605"/>
        <dbReference type="ChEBI" id="CHEBI:15378"/>
        <dbReference type="ChEBI" id="CHEBI:30013"/>
        <dbReference type="ChEBI" id="CHEBI:30616"/>
        <dbReference type="ChEBI" id="CHEBI:61977"/>
        <dbReference type="ChEBI" id="CHEBI:456216"/>
        <dbReference type="EC" id="2.7.11.1"/>
    </reaction>
</comment>
<dbReference type="PANTHER" id="PTHR27008:SF585">
    <property type="entry name" value="PROTEIN KINASE DOMAIN-CONTAINING PROTEIN"/>
    <property type="match status" value="1"/>
</dbReference>
<evidence type="ECO:0000256" key="13">
    <source>
        <dbReference type="ARBA" id="ARBA00022737"/>
    </source>
</evidence>
<dbReference type="Gramene" id="CDP05616">
    <property type="protein sequence ID" value="CDP05616"/>
    <property type="gene ID" value="GSCOC_T00020765001"/>
</dbReference>
<dbReference type="InterPro" id="IPR001611">
    <property type="entry name" value="Leu-rich_rpt"/>
</dbReference>
<dbReference type="FunFam" id="3.80.10.10:FF:000041">
    <property type="entry name" value="LRR receptor-like serine/threonine-protein kinase ERECTA"/>
    <property type="match status" value="1"/>
</dbReference>
<dbReference type="Pfam" id="PF07714">
    <property type="entry name" value="PK_Tyr_Ser-Thr"/>
    <property type="match status" value="1"/>
</dbReference>
<dbReference type="InterPro" id="IPR013210">
    <property type="entry name" value="LRR_N_plant-typ"/>
</dbReference>
<evidence type="ECO:0000256" key="20">
    <source>
        <dbReference type="ARBA" id="ARBA00023180"/>
    </source>
</evidence>
<keyword evidence="15" id="KW-0418">Kinase</keyword>
<dbReference type="SUPFAM" id="SSF56112">
    <property type="entry name" value="Protein kinase-like (PK-like)"/>
    <property type="match status" value="1"/>
</dbReference>
<dbReference type="GO" id="GO:0051707">
    <property type="term" value="P:response to other organism"/>
    <property type="evidence" value="ECO:0007669"/>
    <property type="project" value="UniProtKB-ARBA"/>
</dbReference>
<feature type="chain" id="PRO_5001654732" description="non-specific serine/threonine protein kinase" evidence="25">
    <location>
        <begin position="24"/>
        <end position="820"/>
    </location>
</feature>
<feature type="signal peptide" evidence="25">
    <location>
        <begin position="1"/>
        <end position="23"/>
    </location>
</feature>
<dbReference type="FunFam" id="1.10.510.10:FF:000358">
    <property type="entry name" value="Putative leucine-rich repeat receptor-like serine/threonine-protein kinase"/>
    <property type="match status" value="1"/>
</dbReference>
<dbReference type="Pfam" id="PF13855">
    <property type="entry name" value="LRR_8"/>
    <property type="match status" value="1"/>
</dbReference>
<dbReference type="PANTHER" id="PTHR27008">
    <property type="entry name" value="OS04G0122200 PROTEIN"/>
    <property type="match status" value="1"/>
</dbReference>
<dbReference type="OMA" id="DDEMGAH"/>
<keyword evidence="20" id="KW-0325">Glycoprotein</keyword>
<evidence type="ECO:0000256" key="9">
    <source>
        <dbReference type="ARBA" id="ARBA00022614"/>
    </source>
</evidence>
<dbReference type="InterPro" id="IPR032675">
    <property type="entry name" value="LRR_dom_sf"/>
</dbReference>
<dbReference type="PROSITE" id="PS00107">
    <property type="entry name" value="PROTEIN_KINASE_ATP"/>
    <property type="match status" value="1"/>
</dbReference>
<comment type="similarity">
    <text evidence="3">Belongs to the protein kinase superfamily. Ser/Thr protein kinase family.</text>
</comment>
<reference evidence="28" key="1">
    <citation type="journal article" date="2014" name="Science">
        <title>The coffee genome provides insight into the convergent evolution of caffeine biosynthesis.</title>
        <authorList>
            <person name="Denoeud F."/>
            <person name="Carretero-Paulet L."/>
            <person name="Dereeper A."/>
            <person name="Droc G."/>
            <person name="Guyot R."/>
            <person name="Pietrella M."/>
            <person name="Zheng C."/>
            <person name="Alberti A."/>
            <person name="Anthony F."/>
            <person name="Aprea G."/>
            <person name="Aury J.M."/>
            <person name="Bento P."/>
            <person name="Bernard M."/>
            <person name="Bocs S."/>
            <person name="Campa C."/>
            <person name="Cenci A."/>
            <person name="Combes M.C."/>
            <person name="Crouzillat D."/>
            <person name="Da Silva C."/>
            <person name="Daddiego L."/>
            <person name="De Bellis F."/>
            <person name="Dussert S."/>
            <person name="Garsmeur O."/>
            <person name="Gayraud T."/>
            <person name="Guignon V."/>
            <person name="Jahn K."/>
            <person name="Jamilloux V."/>
            <person name="Joet T."/>
            <person name="Labadie K."/>
            <person name="Lan T."/>
            <person name="Leclercq J."/>
            <person name="Lepelley M."/>
            <person name="Leroy T."/>
            <person name="Li L.T."/>
            <person name="Librado P."/>
            <person name="Lopez L."/>
            <person name="Munoz A."/>
            <person name="Noel B."/>
            <person name="Pallavicini A."/>
            <person name="Perrotta G."/>
            <person name="Poncet V."/>
            <person name="Pot D."/>
            <person name="Priyono X."/>
            <person name="Rigoreau M."/>
            <person name="Rouard M."/>
            <person name="Rozas J."/>
            <person name="Tranchant-Dubreuil C."/>
            <person name="VanBuren R."/>
            <person name="Zhang Q."/>
            <person name="Andrade A.C."/>
            <person name="Argout X."/>
            <person name="Bertrand B."/>
            <person name="de Kochko A."/>
            <person name="Graziosi G."/>
            <person name="Henry R.J."/>
            <person name="Jayarama X."/>
            <person name="Ming R."/>
            <person name="Nagai C."/>
            <person name="Rounsley S."/>
            <person name="Sankoff D."/>
            <person name="Giuliano G."/>
            <person name="Albert V.A."/>
            <person name="Wincker P."/>
            <person name="Lashermes P."/>
        </authorList>
    </citation>
    <scope>NUCLEOTIDE SEQUENCE [LARGE SCALE GENOMIC DNA]</scope>
    <source>
        <strain evidence="28">cv. DH200-94</strain>
    </source>
</reference>
<feature type="domain" description="Protein kinase" evidence="26">
    <location>
        <begin position="536"/>
        <end position="815"/>
    </location>
</feature>
<keyword evidence="13" id="KW-0677">Repeat</keyword>
<dbReference type="InterPro" id="IPR003591">
    <property type="entry name" value="Leu-rich_rpt_typical-subtyp"/>
</dbReference>
<dbReference type="FunFam" id="3.80.10.10:FF:000275">
    <property type="entry name" value="Leucine-rich repeat receptor-like protein kinase"/>
    <property type="match status" value="1"/>
</dbReference>
<dbReference type="InParanoid" id="A0A068UAV4"/>
<evidence type="ECO:0000256" key="1">
    <source>
        <dbReference type="ARBA" id="ARBA00004162"/>
    </source>
</evidence>
<dbReference type="GO" id="GO:0006952">
    <property type="term" value="P:defense response"/>
    <property type="evidence" value="ECO:0007669"/>
    <property type="project" value="UniProtKB-ARBA"/>
</dbReference>
<dbReference type="Gene3D" id="3.80.10.10">
    <property type="entry name" value="Ribonuclease Inhibitor"/>
    <property type="match status" value="2"/>
</dbReference>
<protein>
    <recommendedName>
        <fullName evidence="5">non-specific serine/threonine protein kinase</fullName>
        <ecNumber evidence="5">2.7.11.1</ecNumber>
    </recommendedName>
</protein>
<dbReference type="Pfam" id="PF23598">
    <property type="entry name" value="LRR_14"/>
    <property type="match status" value="1"/>
</dbReference>
<keyword evidence="18 24" id="KW-0472">Membrane</keyword>
<evidence type="ECO:0000256" key="14">
    <source>
        <dbReference type="ARBA" id="ARBA00022741"/>
    </source>
</evidence>
<keyword evidence="8" id="KW-0597">Phosphoprotein</keyword>
<dbReference type="SUPFAM" id="SSF52058">
    <property type="entry name" value="L domain-like"/>
    <property type="match status" value="1"/>
</dbReference>
<dbReference type="PROSITE" id="PS00108">
    <property type="entry name" value="PROTEIN_KINASE_ST"/>
    <property type="match status" value="1"/>
</dbReference>
<dbReference type="EMBL" id="HG739101">
    <property type="protein sequence ID" value="CDP05616.1"/>
    <property type="molecule type" value="Genomic_DNA"/>
</dbReference>
<dbReference type="SUPFAM" id="SSF52047">
    <property type="entry name" value="RNI-like"/>
    <property type="match status" value="1"/>
</dbReference>
<evidence type="ECO:0000256" key="4">
    <source>
        <dbReference type="ARBA" id="ARBA00009592"/>
    </source>
</evidence>
<dbReference type="InterPro" id="IPR017441">
    <property type="entry name" value="Protein_kinase_ATP_BS"/>
</dbReference>
<dbReference type="GO" id="GO:0004674">
    <property type="term" value="F:protein serine/threonine kinase activity"/>
    <property type="evidence" value="ECO:0007669"/>
    <property type="project" value="UniProtKB-KW"/>
</dbReference>
<dbReference type="SMART" id="SM00369">
    <property type="entry name" value="LRR_TYP"/>
    <property type="match status" value="5"/>
</dbReference>
<dbReference type="PROSITE" id="PS50011">
    <property type="entry name" value="PROTEIN_KINASE_DOM"/>
    <property type="match status" value="1"/>
</dbReference>
<evidence type="ECO:0000256" key="23">
    <source>
        <dbReference type="PROSITE-ProRule" id="PRU10141"/>
    </source>
</evidence>
<evidence type="ECO:0000256" key="5">
    <source>
        <dbReference type="ARBA" id="ARBA00012513"/>
    </source>
</evidence>
<keyword evidence="28" id="KW-1185">Reference proteome</keyword>
<evidence type="ECO:0000256" key="18">
    <source>
        <dbReference type="ARBA" id="ARBA00023136"/>
    </source>
</evidence>
<gene>
    <name evidence="27" type="ORF">GSCOC_T00020765001</name>
</gene>
<evidence type="ECO:0000313" key="27">
    <source>
        <dbReference type="EMBL" id="CDP05616.1"/>
    </source>
</evidence>
<dbReference type="AlphaFoldDB" id="A0A068UAV4"/>
<evidence type="ECO:0000256" key="16">
    <source>
        <dbReference type="ARBA" id="ARBA00022840"/>
    </source>
</evidence>
<evidence type="ECO:0000256" key="25">
    <source>
        <dbReference type="SAM" id="SignalP"/>
    </source>
</evidence>
<evidence type="ECO:0000256" key="7">
    <source>
        <dbReference type="ARBA" id="ARBA00022527"/>
    </source>
</evidence>
<evidence type="ECO:0000259" key="26">
    <source>
        <dbReference type="PROSITE" id="PS50011"/>
    </source>
</evidence>
<evidence type="ECO:0000256" key="15">
    <source>
        <dbReference type="ARBA" id="ARBA00022777"/>
    </source>
</evidence>
<dbReference type="Gene3D" id="1.10.510.10">
    <property type="entry name" value="Transferase(Phosphotransferase) domain 1"/>
    <property type="match status" value="1"/>
</dbReference>
<evidence type="ECO:0000313" key="28">
    <source>
        <dbReference type="Proteomes" id="UP000295252"/>
    </source>
</evidence>
<dbReference type="InterPro" id="IPR051809">
    <property type="entry name" value="Plant_receptor-like_S/T_kinase"/>
</dbReference>
<dbReference type="InterPro" id="IPR001245">
    <property type="entry name" value="Ser-Thr/Tyr_kinase_cat_dom"/>
</dbReference>
<evidence type="ECO:0000256" key="3">
    <source>
        <dbReference type="ARBA" id="ARBA00008684"/>
    </source>
</evidence>
<evidence type="ECO:0000256" key="22">
    <source>
        <dbReference type="ARBA" id="ARBA00048679"/>
    </source>
</evidence>
<keyword evidence="12 25" id="KW-0732">Signal</keyword>
<evidence type="ECO:0000256" key="17">
    <source>
        <dbReference type="ARBA" id="ARBA00022989"/>
    </source>
</evidence>
<dbReference type="InterPro" id="IPR055414">
    <property type="entry name" value="LRR_R13L4/SHOC2-like"/>
</dbReference>
<comment type="similarity">
    <text evidence="4">Belongs to the RLP family.</text>
</comment>
<dbReference type="PhylomeDB" id="A0A068UAV4"/>
<keyword evidence="7" id="KW-0723">Serine/threonine-protein kinase</keyword>
<keyword evidence="10" id="KW-0808">Transferase</keyword>
<comment type="catalytic activity">
    <reaction evidence="22">
        <text>L-seryl-[protein] + ATP = O-phospho-L-seryl-[protein] + ADP + H(+)</text>
        <dbReference type="Rhea" id="RHEA:17989"/>
        <dbReference type="Rhea" id="RHEA-COMP:9863"/>
        <dbReference type="Rhea" id="RHEA-COMP:11604"/>
        <dbReference type="ChEBI" id="CHEBI:15378"/>
        <dbReference type="ChEBI" id="CHEBI:29999"/>
        <dbReference type="ChEBI" id="CHEBI:30616"/>
        <dbReference type="ChEBI" id="CHEBI:83421"/>
        <dbReference type="ChEBI" id="CHEBI:456216"/>
        <dbReference type="EC" id="2.7.11.1"/>
    </reaction>
</comment>
<dbReference type="GO" id="GO:0005524">
    <property type="term" value="F:ATP binding"/>
    <property type="evidence" value="ECO:0007669"/>
    <property type="project" value="UniProtKB-UniRule"/>
</dbReference>
<dbReference type="InterPro" id="IPR011009">
    <property type="entry name" value="Kinase-like_dom_sf"/>
</dbReference>
<sequence length="820" mass="91099">MDKIYYFFLFIFSFARLDVTASGNSSVTADQSALLAIRERMMTSGSHQILAKNWSVTSSVCDWIGVTCGSRHRRVTSLDISNMNLAGTIPPLLGNLSFLVLLNISGNNFHGELPRELVQLFRLRYLDFANNNLGGELPSWFGLLHKLQFLSLENNRFTGPIPPSIANMSSLENLWLSNNSIEGTIPIEFQNLHNLKNLDRRNPFKNIIIVVTCIIQTHDSCTFAGAVPDEVWNLTLLSSLDFGDNKLTGGIPEKIGNLQRLELLNLGNNTLSGSMPAGIFNISSLQYIGLHRNKFSGTIPLTMSSKLSKLKFLYLCQNYLSGVIPNTISNASQLVYLLLHGNELTGSVPSSLGSLRNLQFLLLASNRLSSESSNPELSFFTFLTTCRFLRYLTVDQNPLNGFLPSSLSNYSTSLEVLHAANCQIKGNIPVGISNLSTLLKLDFSSNELIGSVPKTINRLSVPPCQSNSTRRSSKRKVLLLVISMLGTAAILTAVGVAILILRWLKKPKVSGGTKSMSLAKYGRFSYYDLLHSTDNYRDSNLVGKGSFGSVYKGILSDDTVVAIKVFNLQVEGSLKSFDKECNVLKSLRHRNLTKVLGSCSNPDFKALVLKYMPNGNLEEWLYLHNNFLDLTQRVNILIDVACALEYLHYGYDTPVVHCDLKPTNILLDEDMVAHVSDFSIAKMFREGESILYTDTLATLGYIAPEYGSEGIVSTRIDVYSFGIVSMETFSRMKPSDDMFLGDLSLKSWVENSLPDALQVIDENLIRPEDEHFTDKLNCVILIMKLAVNCCRESPGERMNMKDVLVELKKIKQQLLLTASA</sequence>
<organism evidence="27 28">
    <name type="scientific">Coffea canephora</name>
    <name type="common">Robusta coffee</name>
    <dbReference type="NCBI Taxonomy" id="49390"/>
    <lineage>
        <taxon>Eukaryota</taxon>
        <taxon>Viridiplantae</taxon>
        <taxon>Streptophyta</taxon>
        <taxon>Embryophyta</taxon>
        <taxon>Tracheophyta</taxon>
        <taxon>Spermatophyta</taxon>
        <taxon>Magnoliopsida</taxon>
        <taxon>eudicotyledons</taxon>
        <taxon>Gunneridae</taxon>
        <taxon>Pentapetalae</taxon>
        <taxon>asterids</taxon>
        <taxon>lamiids</taxon>
        <taxon>Gentianales</taxon>
        <taxon>Rubiaceae</taxon>
        <taxon>Ixoroideae</taxon>
        <taxon>Gardenieae complex</taxon>
        <taxon>Bertiereae - Coffeeae clade</taxon>
        <taxon>Coffeeae</taxon>
        <taxon>Coffea</taxon>
    </lineage>
</organism>
<dbReference type="Gene3D" id="3.30.200.20">
    <property type="entry name" value="Phosphorylase Kinase, domain 1"/>
    <property type="match status" value="1"/>
</dbReference>
<dbReference type="PROSITE" id="PS51450">
    <property type="entry name" value="LRR"/>
    <property type="match status" value="1"/>
</dbReference>
<evidence type="ECO:0000256" key="24">
    <source>
        <dbReference type="SAM" id="Phobius"/>
    </source>
</evidence>
<name>A0A068UAV4_COFCA</name>
<dbReference type="Proteomes" id="UP000295252">
    <property type="component" value="Chromosome XI"/>
</dbReference>
<dbReference type="SMART" id="SM00220">
    <property type="entry name" value="S_TKc"/>
    <property type="match status" value="1"/>
</dbReference>
<keyword evidence="14 23" id="KW-0547">Nucleotide-binding</keyword>
<dbReference type="InterPro" id="IPR000719">
    <property type="entry name" value="Prot_kinase_dom"/>
</dbReference>
<dbReference type="GO" id="GO:0005886">
    <property type="term" value="C:plasma membrane"/>
    <property type="evidence" value="ECO:0007669"/>
    <property type="project" value="UniProtKB-SubCell"/>
</dbReference>
<dbReference type="FunFam" id="3.30.200.20:FF:000661">
    <property type="entry name" value="Serine-threonine protein kinase plant-type"/>
    <property type="match status" value="1"/>
</dbReference>
<feature type="transmembrane region" description="Helical" evidence="24">
    <location>
        <begin position="477"/>
        <end position="501"/>
    </location>
</feature>
<evidence type="ECO:0000256" key="10">
    <source>
        <dbReference type="ARBA" id="ARBA00022679"/>
    </source>
</evidence>
<dbReference type="InterPro" id="IPR008271">
    <property type="entry name" value="Ser/Thr_kinase_AS"/>
</dbReference>
<evidence type="ECO:0000256" key="19">
    <source>
        <dbReference type="ARBA" id="ARBA00023170"/>
    </source>
</evidence>
<keyword evidence="16 23" id="KW-0067">ATP-binding</keyword>
<dbReference type="Pfam" id="PF08263">
    <property type="entry name" value="LRRNT_2"/>
    <property type="match status" value="1"/>
</dbReference>
<keyword evidence="19" id="KW-0675">Receptor</keyword>
<evidence type="ECO:0000256" key="2">
    <source>
        <dbReference type="ARBA" id="ARBA00004479"/>
    </source>
</evidence>
<evidence type="ECO:0000256" key="12">
    <source>
        <dbReference type="ARBA" id="ARBA00022729"/>
    </source>
</evidence>
<comment type="subcellular location">
    <subcellularLocation>
        <location evidence="1">Cell membrane</location>
        <topology evidence="1">Single-pass membrane protein</topology>
    </subcellularLocation>
    <subcellularLocation>
        <location evidence="2">Membrane</location>
        <topology evidence="2">Single-pass type I membrane protein</topology>
    </subcellularLocation>
</comment>
<keyword evidence="11 24" id="KW-0812">Transmembrane</keyword>
<evidence type="ECO:0000256" key="21">
    <source>
        <dbReference type="ARBA" id="ARBA00047899"/>
    </source>
</evidence>